<dbReference type="EMBL" id="JAUPFM010000012">
    <property type="protein sequence ID" value="KAK2835868.1"/>
    <property type="molecule type" value="Genomic_DNA"/>
</dbReference>
<gene>
    <name evidence="1" type="ORF">Q5P01_016352</name>
</gene>
<protein>
    <submittedName>
        <fullName evidence="1">Uncharacterized protein</fullName>
    </submittedName>
</protein>
<organism evidence="1 2">
    <name type="scientific">Channa striata</name>
    <name type="common">Snakehead murrel</name>
    <name type="synonym">Ophicephalus striatus</name>
    <dbReference type="NCBI Taxonomy" id="64152"/>
    <lineage>
        <taxon>Eukaryota</taxon>
        <taxon>Metazoa</taxon>
        <taxon>Chordata</taxon>
        <taxon>Craniata</taxon>
        <taxon>Vertebrata</taxon>
        <taxon>Euteleostomi</taxon>
        <taxon>Actinopterygii</taxon>
        <taxon>Neopterygii</taxon>
        <taxon>Teleostei</taxon>
        <taxon>Neoteleostei</taxon>
        <taxon>Acanthomorphata</taxon>
        <taxon>Anabantaria</taxon>
        <taxon>Anabantiformes</taxon>
        <taxon>Channoidei</taxon>
        <taxon>Channidae</taxon>
        <taxon>Channa</taxon>
    </lineage>
</organism>
<sequence>MKLPVSPKLQEQVCAVLLFTFSPAPPLSSVTSSSPLPDRGRQPISGLQDWDKVLFAGTFNSPLLALHLLPERFIVTPSASFYLSR</sequence>
<dbReference type="Proteomes" id="UP001187415">
    <property type="component" value="Unassembled WGS sequence"/>
</dbReference>
<keyword evidence="2" id="KW-1185">Reference proteome</keyword>
<proteinExistence type="predicted"/>
<evidence type="ECO:0000313" key="1">
    <source>
        <dbReference type="EMBL" id="KAK2835868.1"/>
    </source>
</evidence>
<dbReference type="AlphaFoldDB" id="A0AA88MDV5"/>
<comment type="caution">
    <text evidence="1">The sequence shown here is derived from an EMBL/GenBank/DDBJ whole genome shotgun (WGS) entry which is preliminary data.</text>
</comment>
<evidence type="ECO:0000313" key="2">
    <source>
        <dbReference type="Proteomes" id="UP001187415"/>
    </source>
</evidence>
<name>A0AA88MDV5_CHASR</name>
<reference evidence="1" key="1">
    <citation type="submission" date="2023-07" db="EMBL/GenBank/DDBJ databases">
        <title>Chromosome-level Genome Assembly of Striped Snakehead (Channa striata).</title>
        <authorList>
            <person name="Liu H."/>
        </authorList>
    </citation>
    <scope>NUCLEOTIDE SEQUENCE</scope>
    <source>
        <strain evidence="1">Gz</strain>
        <tissue evidence="1">Muscle</tissue>
    </source>
</reference>
<accession>A0AA88MDV5</accession>